<reference evidence="1" key="1">
    <citation type="submission" date="2023-11" db="EMBL/GenBank/DDBJ databases">
        <title>Detection of rare carbapenemases in Enterobacterales - comparison of two colorimetric and two CIM-based carbapenemase assays.</title>
        <authorList>
            <person name="Schaffarczyk L."/>
            <person name="Noster J."/>
            <person name="Stelzer Y."/>
            <person name="Sattler J."/>
            <person name="Gatermann S."/>
            <person name="Hamprecht A."/>
        </authorList>
    </citation>
    <scope>NUCLEOTIDE SEQUENCE</scope>
    <source>
        <strain evidence="1">CIM-Cont-037</strain>
    </source>
</reference>
<accession>A0AAW9EF28</accession>
<dbReference type="AlphaFoldDB" id="A0AAW9EF28"/>
<gene>
    <name evidence="1" type="ORF">SJ059_29100</name>
</gene>
<comment type="caution">
    <text evidence="1">The sequence shown here is derived from an EMBL/GenBank/DDBJ whole genome shotgun (WGS) entry which is preliminary data.</text>
</comment>
<evidence type="ECO:0000313" key="2">
    <source>
        <dbReference type="Proteomes" id="UP001279012"/>
    </source>
</evidence>
<sequence>MKTFHLSLGIGLIAILSMISLFIGAGDITPASLFTDPDMRDIFFISRVPRS</sequence>
<dbReference type="Proteomes" id="UP001279012">
    <property type="component" value="Unassembled WGS sequence"/>
</dbReference>
<organism evidence="1 2">
    <name type="scientific">Klebsiella aerogenes</name>
    <name type="common">Enterobacter aerogenes</name>
    <dbReference type="NCBI Taxonomy" id="548"/>
    <lineage>
        <taxon>Bacteria</taxon>
        <taxon>Pseudomonadati</taxon>
        <taxon>Pseudomonadota</taxon>
        <taxon>Gammaproteobacteria</taxon>
        <taxon>Enterobacterales</taxon>
        <taxon>Enterobacteriaceae</taxon>
        <taxon>Klebsiella/Raoultella group</taxon>
        <taxon>Klebsiella</taxon>
    </lineage>
</organism>
<protein>
    <submittedName>
        <fullName evidence="1">ABC transporter permease</fullName>
    </submittedName>
</protein>
<feature type="non-terminal residue" evidence="1">
    <location>
        <position position="51"/>
    </location>
</feature>
<proteinExistence type="predicted"/>
<dbReference type="EMBL" id="JAWZZT010000971">
    <property type="protein sequence ID" value="MDX7018484.1"/>
    <property type="molecule type" value="Genomic_DNA"/>
</dbReference>
<name>A0AAW9EF28_KLEAE</name>
<evidence type="ECO:0000313" key="1">
    <source>
        <dbReference type="EMBL" id="MDX7018484.1"/>
    </source>
</evidence>